<dbReference type="AlphaFoldDB" id="A0A5M6CYN4"/>
<feature type="compositionally biased region" description="Polar residues" evidence="1">
    <location>
        <begin position="99"/>
        <end position="136"/>
    </location>
</feature>
<organism evidence="3 4">
    <name type="scientific">Adhaeribacter rhizoryzae</name>
    <dbReference type="NCBI Taxonomy" id="2607907"/>
    <lineage>
        <taxon>Bacteria</taxon>
        <taxon>Pseudomonadati</taxon>
        <taxon>Bacteroidota</taxon>
        <taxon>Cytophagia</taxon>
        <taxon>Cytophagales</taxon>
        <taxon>Hymenobacteraceae</taxon>
        <taxon>Adhaeribacter</taxon>
    </lineage>
</organism>
<evidence type="ECO:0000313" key="3">
    <source>
        <dbReference type="EMBL" id="KAA5540321.1"/>
    </source>
</evidence>
<gene>
    <name evidence="3" type="ORF">F0145_22700</name>
</gene>
<feature type="region of interest" description="Disordered" evidence="1">
    <location>
        <begin position="74"/>
        <end position="230"/>
    </location>
</feature>
<evidence type="ECO:0000256" key="2">
    <source>
        <dbReference type="SAM" id="Phobius"/>
    </source>
</evidence>
<keyword evidence="2" id="KW-0472">Membrane</keyword>
<sequence>MLSDKEFEDLIRQKMAAHDEASPTDGWKKIAADIRPPKKRRPIWWWVGPLLLLLTGSGIYYIYNKPVVKPAETATTVSNKEDKTGASASANVNPEPEKNNSSTAINSNQPKQNKITEPGSRAQTPQPIANADNLTKPTRRKPAVKSGSSRSYSSAEQVARNRNNKPTAPVNIGGSIPGTSSNSEVPQKEQPQTVTANPITPRTAATDSVNKQPGIIKPDTAQISTKPDSVAAENKALAQEQETDKKKNKPKTWEAGFTFATRYAFRKFTPNATDNIFITDINTRNQNQPERLGYEFGFNVARALTDNFFVETGIAWLQLKENLTYTYTTGTIDTIVVTATPGQTNINPVYKMEERQLASSYAYGGWRLGATYYFWNNGRQRFNFSVAGGVNLLVRGETEESRNGQFSRKVVFPSRANILEQANYNLLVGAGYNTRLGQKLDLMLMPSLNYFMGSTFKEREPLGLRPYSLGLNIALKRRFSRQN</sequence>
<feature type="transmembrane region" description="Helical" evidence="2">
    <location>
        <begin position="43"/>
        <end position="63"/>
    </location>
</feature>
<comment type="caution">
    <text evidence="3">The sequence shown here is derived from an EMBL/GenBank/DDBJ whole genome shotgun (WGS) entry which is preliminary data.</text>
</comment>
<dbReference type="RefSeq" id="WP_150092332.1">
    <property type="nucleotide sequence ID" value="NZ_VWSF01000027.1"/>
</dbReference>
<evidence type="ECO:0000313" key="4">
    <source>
        <dbReference type="Proteomes" id="UP000323426"/>
    </source>
</evidence>
<dbReference type="EMBL" id="VWSF01000027">
    <property type="protein sequence ID" value="KAA5540321.1"/>
    <property type="molecule type" value="Genomic_DNA"/>
</dbReference>
<keyword evidence="2" id="KW-0812">Transmembrane</keyword>
<accession>A0A5M6CYN4</accession>
<keyword evidence="4" id="KW-1185">Reference proteome</keyword>
<evidence type="ECO:0008006" key="5">
    <source>
        <dbReference type="Google" id="ProtNLM"/>
    </source>
</evidence>
<protein>
    <recommendedName>
        <fullName evidence="5">Outer membrane protein beta-barrel domain-containing protein</fullName>
    </recommendedName>
</protein>
<reference evidence="3 4" key="1">
    <citation type="submission" date="2019-09" db="EMBL/GenBank/DDBJ databases">
        <title>Genome sequence and assembly of Adhaeribacter sp.</title>
        <authorList>
            <person name="Chhetri G."/>
        </authorList>
    </citation>
    <scope>NUCLEOTIDE SEQUENCE [LARGE SCALE GENOMIC DNA]</scope>
    <source>
        <strain evidence="3 4">DK36</strain>
    </source>
</reference>
<name>A0A5M6CYN4_9BACT</name>
<evidence type="ECO:0000256" key="1">
    <source>
        <dbReference type="SAM" id="MobiDB-lite"/>
    </source>
</evidence>
<keyword evidence="2" id="KW-1133">Transmembrane helix</keyword>
<proteinExistence type="predicted"/>
<feature type="compositionally biased region" description="Polar residues" evidence="1">
    <location>
        <begin position="177"/>
        <end position="211"/>
    </location>
</feature>
<feature type="compositionally biased region" description="Polar residues" evidence="1">
    <location>
        <begin position="146"/>
        <end position="166"/>
    </location>
</feature>
<dbReference type="Proteomes" id="UP000323426">
    <property type="component" value="Unassembled WGS sequence"/>
</dbReference>